<name>A0AAU8ASZ9_9RHOB</name>
<dbReference type="GO" id="GO:0020037">
    <property type="term" value="F:heme binding"/>
    <property type="evidence" value="ECO:0007669"/>
    <property type="project" value="InterPro"/>
</dbReference>
<evidence type="ECO:0000256" key="5">
    <source>
        <dbReference type="ARBA" id="ARBA00022729"/>
    </source>
</evidence>
<dbReference type="Gene3D" id="1.10.760.10">
    <property type="entry name" value="Cytochrome c-like domain"/>
    <property type="match status" value="3"/>
</dbReference>
<evidence type="ECO:0000256" key="10">
    <source>
        <dbReference type="PIRSR" id="PIRSR000018-51"/>
    </source>
</evidence>
<keyword evidence="7 10" id="KW-0408">Iron</keyword>
<evidence type="ECO:0000256" key="8">
    <source>
        <dbReference type="ARBA" id="ARBA00023136"/>
    </source>
</evidence>
<dbReference type="InterPro" id="IPR036909">
    <property type="entry name" value="Cyt_c-like_dom_sf"/>
</dbReference>
<feature type="binding site" description="covalent" evidence="9">
    <location>
        <position position="325"/>
    </location>
    <ligand>
        <name>heme c</name>
        <dbReference type="ChEBI" id="CHEBI:61717"/>
        <label>3</label>
    </ligand>
</feature>
<dbReference type="GO" id="GO:0009055">
    <property type="term" value="F:electron transfer activity"/>
    <property type="evidence" value="ECO:0007669"/>
    <property type="project" value="InterPro"/>
</dbReference>
<feature type="transmembrane region" description="Helical" evidence="11">
    <location>
        <begin position="427"/>
        <end position="453"/>
    </location>
</feature>
<dbReference type="GO" id="GO:0005886">
    <property type="term" value="C:plasma membrane"/>
    <property type="evidence" value="ECO:0007669"/>
    <property type="project" value="UniProtKB-SubCell"/>
</dbReference>
<evidence type="ECO:0000256" key="11">
    <source>
        <dbReference type="SAM" id="Phobius"/>
    </source>
</evidence>
<dbReference type="PANTHER" id="PTHR35008:SF8">
    <property type="entry name" value="ALCOHOL DEHYDROGENASE CYTOCHROME C SUBUNIT"/>
    <property type="match status" value="1"/>
</dbReference>
<dbReference type="InterPro" id="IPR009056">
    <property type="entry name" value="Cyt_c-like_dom"/>
</dbReference>
<feature type="binding site" description="covalent" evidence="9">
    <location>
        <position position="43"/>
    </location>
    <ligand>
        <name>heme c</name>
        <dbReference type="ChEBI" id="CHEBI:61717"/>
        <label>1</label>
    </ligand>
</feature>
<feature type="binding site" description="covalent" evidence="9">
    <location>
        <position position="322"/>
    </location>
    <ligand>
        <name>heme c</name>
        <dbReference type="ChEBI" id="CHEBI:61717"/>
        <label>3</label>
    </ligand>
</feature>
<feature type="binding site" description="axial binding residue" evidence="10">
    <location>
        <position position="326"/>
    </location>
    <ligand>
        <name>heme c</name>
        <dbReference type="ChEBI" id="CHEBI:61717"/>
        <label>3</label>
    </ligand>
    <ligandPart>
        <name>Fe</name>
        <dbReference type="ChEBI" id="CHEBI:18248"/>
    </ligandPart>
</feature>
<feature type="domain" description="Cytochrome c" evidence="13">
    <location>
        <begin position="26"/>
        <end position="129"/>
    </location>
</feature>
<evidence type="ECO:0000256" key="1">
    <source>
        <dbReference type="ARBA" id="ARBA00004236"/>
    </source>
</evidence>
<feature type="chain" id="PRO_5043638914" evidence="12">
    <location>
        <begin position="21"/>
        <end position="462"/>
    </location>
</feature>
<sequence>MFQKVTLSAGLALLAGAALAADFPEELVERGRYVATASDCVACHTGSEDKPFGGNHVIASPVGDIVATNITPSVDYGIGSYTEAQFSDAVRRGVRADGANLYPAMPYTAFARITDEDIHALYAYFMQGVEPIDAPSAETRLPFPFNVRASMIGWNLMFRDTSVHEDEPGKSAEWNRGAYLVEGPAHCSTCHTPRGVLMQEKASQHLAGAQVGAWYAPNITSDPQDGIGAWSKNEIVAYLATGRAEGRAQAGGSMAEAVSHSFSKLGEDDLAAMATYLADVPAVAGTERFGRGQAGNMTAGFRGLDAAPSGLAAGAQVYSANCASCHGINGQGTKDQYYPSLYHNSATAGASTVNFIAAVLNGVDRETADGHVFMPPFGEQVNAFNALSDDEIASLSNYVFAQYGAADHEVSAADVAQIRAGGPTSDLLAWVHAALVAAMILAGILLVAGVMILRRRRAARTS</sequence>
<proteinExistence type="predicted"/>
<keyword evidence="2" id="KW-1003">Cell membrane</keyword>
<protein>
    <submittedName>
        <fullName evidence="14">Cytochrome c</fullName>
    </submittedName>
</protein>
<keyword evidence="14" id="KW-0614">Plasmid</keyword>
<keyword evidence="5 12" id="KW-0732">Signal</keyword>
<keyword evidence="8 11" id="KW-0472">Membrane</keyword>
<keyword evidence="3 9" id="KW-0349">Heme</keyword>
<dbReference type="InterPro" id="IPR014353">
    <property type="entry name" value="Membr-bd_ADH_cyt_c"/>
</dbReference>
<keyword evidence="11" id="KW-0812">Transmembrane</keyword>
<dbReference type="AlphaFoldDB" id="A0AAU8ASZ9"/>
<keyword evidence="6" id="KW-0677">Repeat</keyword>
<accession>A0AAU8ASZ9</accession>
<feature type="domain" description="Cytochrome c" evidence="13">
    <location>
        <begin position="309"/>
        <end position="403"/>
    </location>
</feature>
<feature type="binding site" description="axial binding residue" evidence="10">
    <location>
        <position position="44"/>
    </location>
    <ligand>
        <name>heme c</name>
        <dbReference type="ChEBI" id="CHEBI:61717"/>
        <label>1</label>
    </ligand>
    <ligandPart>
        <name>Fe</name>
        <dbReference type="ChEBI" id="CHEBI:18248"/>
    </ligandPart>
</feature>
<dbReference type="Pfam" id="PF00034">
    <property type="entry name" value="Cytochrom_C"/>
    <property type="match status" value="2"/>
</dbReference>
<feature type="binding site" description="covalent" evidence="9">
    <location>
        <position position="187"/>
    </location>
    <ligand>
        <name>heme c</name>
        <dbReference type="ChEBI" id="CHEBI:61717"/>
        <label>2</label>
    </ligand>
</feature>
<feature type="signal peptide" evidence="12">
    <location>
        <begin position="1"/>
        <end position="20"/>
    </location>
</feature>
<evidence type="ECO:0000256" key="12">
    <source>
        <dbReference type="SAM" id="SignalP"/>
    </source>
</evidence>
<evidence type="ECO:0000259" key="13">
    <source>
        <dbReference type="PROSITE" id="PS51007"/>
    </source>
</evidence>
<reference evidence="14" key="1">
    <citation type="submission" date="2023-02" db="EMBL/GenBank/DDBJ databases">
        <title>Description and genomic characterization of Salipiger bruguierae sp. nov., isolated from the sediment of mangrove plant Bruguiera sexangula.</title>
        <authorList>
            <person name="Long M."/>
        </authorList>
    </citation>
    <scope>NUCLEOTIDE SEQUENCE</scope>
    <source>
        <strain evidence="14">H15</strain>
        <plasmid evidence="14">unnamed3</plasmid>
    </source>
</reference>
<feature type="binding site" description="covalent" evidence="9">
    <location>
        <position position="190"/>
    </location>
    <ligand>
        <name>heme c</name>
        <dbReference type="ChEBI" id="CHEBI:61717"/>
        <label>2</label>
    </ligand>
</feature>
<evidence type="ECO:0000256" key="7">
    <source>
        <dbReference type="ARBA" id="ARBA00023004"/>
    </source>
</evidence>
<dbReference type="GO" id="GO:0005506">
    <property type="term" value="F:iron ion binding"/>
    <property type="evidence" value="ECO:0007669"/>
    <property type="project" value="InterPro"/>
</dbReference>
<keyword evidence="4 10" id="KW-0479">Metal-binding</keyword>
<evidence type="ECO:0000256" key="4">
    <source>
        <dbReference type="ARBA" id="ARBA00022723"/>
    </source>
</evidence>
<dbReference type="PANTHER" id="PTHR35008">
    <property type="entry name" value="BLL4482 PROTEIN-RELATED"/>
    <property type="match status" value="1"/>
</dbReference>
<evidence type="ECO:0000313" key="14">
    <source>
        <dbReference type="EMBL" id="XCC97632.1"/>
    </source>
</evidence>
<dbReference type="PIRSF" id="PIRSF000018">
    <property type="entry name" value="Mb_ADH_cyt_c"/>
    <property type="match status" value="1"/>
</dbReference>
<keyword evidence="11" id="KW-1133">Transmembrane helix</keyword>
<evidence type="ECO:0000256" key="2">
    <source>
        <dbReference type="ARBA" id="ARBA00022475"/>
    </source>
</evidence>
<comment type="subcellular location">
    <subcellularLocation>
        <location evidence="1">Cell membrane</location>
    </subcellularLocation>
</comment>
<organism evidence="14">
    <name type="scientific">Alloyangia sp. H15</name>
    <dbReference type="NCBI Taxonomy" id="3029062"/>
    <lineage>
        <taxon>Bacteria</taxon>
        <taxon>Pseudomonadati</taxon>
        <taxon>Pseudomonadota</taxon>
        <taxon>Alphaproteobacteria</taxon>
        <taxon>Rhodobacterales</taxon>
        <taxon>Roseobacteraceae</taxon>
        <taxon>Alloyangia</taxon>
    </lineage>
</organism>
<gene>
    <name evidence="14" type="ORF">PVT71_27080</name>
</gene>
<geneLocation type="plasmid" evidence="14">
    <name>unnamed3</name>
</geneLocation>
<evidence type="ECO:0000256" key="9">
    <source>
        <dbReference type="PIRSR" id="PIRSR000018-50"/>
    </source>
</evidence>
<dbReference type="InterPro" id="IPR051459">
    <property type="entry name" value="Cytochrome_c-type_DH"/>
</dbReference>
<feature type="binding site" description="covalent" evidence="9">
    <location>
        <position position="40"/>
    </location>
    <ligand>
        <name>heme c</name>
        <dbReference type="ChEBI" id="CHEBI:61717"/>
        <label>1</label>
    </ligand>
</feature>
<comment type="cofactor">
    <cofactor evidence="9">
        <name>heme c</name>
        <dbReference type="ChEBI" id="CHEBI:61717"/>
    </cofactor>
    <text evidence="9">Binds 3 heme c groups covalently per subunit.</text>
</comment>
<dbReference type="GO" id="GO:0016614">
    <property type="term" value="F:oxidoreductase activity, acting on CH-OH group of donors"/>
    <property type="evidence" value="ECO:0007669"/>
    <property type="project" value="InterPro"/>
</dbReference>
<feature type="domain" description="Cytochrome c" evidence="13">
    <location>
        <begin position="172"/>
        <end position="281"/>
    </location>
</feature>
<evidence type="ECO:0000256" key="6">
    <source>
        <dbReference type="ARBA" id="ARBA00022737"/>
    </source>
</evidence>
<dbReference type="PROSITE" id="PS51007">
    <property type="entry name" value="CYTC"/>
    <property type="match status" value="3"/>
</dbReference>
<dbReference type="EMBL" id="CP123388">
    <property type="protein sequence ID" value="XCC97632.1"/>
    <property type="molecule type" value="Genomic_DNA"/>
</dbReference>
<feature type="binding site" description="axial binding residue" evidence="10">
    <location>
        <position position="191"/>
    </location>
    <ligand>
        <name>heme c</name>
        <dbReference type="ChEBI" id="CHEBI:61717"/>
        <label>2</label>
    </ligand>
    <ligandPart>
        <name>Fe</name>
        <dbReference type="ChEBI" id="CHEBI:18248"/>
    </ligandPart>
</feature>
<evidence type="ECO:0000256" key="3">
    <source>
        <dbReference type="ARBA" id="ARBA00022617"/>
    </source>
</evidence>
<dbReference type="SUPFAM" id="SSF46626">
    <property type="entry name" value="Cytochrome c"/>
    <property type="match status" value="3"/>
</dbReference>